<dbReference type="InterPro" id="IPR014747">
    <property type="entry name" value="Bac_photo_RC_H_C"/>
</dbReference>
<feature type="compositionally biased region" description="Basic and acidic residues" evidence="1">
    <location>
        <begin position="311"/>
        <end position="333"/>
    </location>
</feature>
<dbReference type="AlphaFoldDB" id="A0A3N3ZTX0"/>
<dbReference type="OrthoDB" id="3712018at2"/>
<feature type="compositionally biased region" description="Basic and acidic residues" evidence="1">
    <location>
        <begin position="106"/>
        <end position="123"/>
    </location>
</feature>
<feature type="compositionally biased region" description="Basic and acidic residues" evidence="1">
    <location>
        <begin position="145"/>
        <end position="159"/>
    </location>
</feature>
<evidence type="ECO:0000259" key="3">
    <source>
        <dbReference type="Pfam" id="PF09557"/>
    </source>
</evidence>
<feature type="region of interest" description="Disordered" evidence="1">
    <location>
        <begin position="257"/>
        <end position="277"/>
    </location>
</feature>
<dbReference type="Pfam" id="PF09557">
    <property type="entry name" value="DUF2382"/>
    <property type="match status" value="1"/>
</dbReference>
<dbReference type="PANTHER" id="PTHR38463:SF1">
    <property type="entry name" value="STRESS RESPONSE PROTEIN YSNF"/>
    <property type="match status" value="1"/>
</dbReference>
<dbReference type="GO" id="GO:0030077">
    <property type="term" value="C:plasma membrane light-harvesting complex"/>
    <property type="evidence" value="ECO:0007669"/>
    <property type="project" value="InterPro"/>
</dbReference>
<dbReference type="PANTHER" id="PTHR38463">
    <property type="entry name" value="STRESS RESPONSE PROTEIN YSNF"/>
    <property type="match status" value="1"/>
</dbReference>
<dbReference type="InterPro" id="IPR011033">
    <property type="entry name" value="PRC_barrel-like_sf"/>
</dbReference>
<dbReference type="RefSeq" id="WP_123824464.1">
    <property type="nucleotide sequence ID" value="NZ_RKMF01000003.1"/>
</dbReference>
<evidence type="ECO:0000313" key="5">
    <source>
        <dbReference type="Proteomes" id="UP000270616"/>
    </source>
</evidence>
<feature type="domain" description="PRC-barrel" evidence="2">
    <location>
        <begin position="3"/>
        <end position="73"/>
    </location>
</feature>
<dbReference type="InterPro" id="IPR052967">
    <property type="entry name" value="Stress_Response_Assoc"/>
</dbReference>
<feature type="compositionally biased region" description="Basic and acidic residues" evidence="1">
    <location>
        <begin position="170"/>
        <end position="181"/>
    </location>
</feature>
<protein>
    <submittedName>
        <fullName evidence="4">DUF2382 domain-containing protein</fullName>
    </submittedName>
</protein>
<keyword evidence="5" id="KW-1185">Reference proteome</keyword>
<comment type="caution">
    <text evidence="4">The sequence shown here is derived from an EMBL/GenBank/DDBJ whole genome shotgun (WGS) entry which is preliminary data.</text>
</comment>
<dbReference type="SUPFAM" id="SSF50346">
    <property type="entry name" value="PRC-barrel domain"/>
    <property type="match status" value="1"/>
</dbReference>
<dbReference type="Proteomes" id="UP000270616">
    <property type="component" value="Unassembled WGS sequence"/>
</dbReference>
<dbReference type="InterPro" id="IPR027275">
    <property type="entry name" value="PRC-brl_dom"/>
</dbReference>
<evidence type="ECO:0000256" key="1">
    <source>
        <dbReference type="SAM" id="MobiDB-lite"/>
    </source>
</evidence>
<proteinExistence type="predicted"/>
<accession>A0A3N3ZTX0</accession>
<evidence type="ECO:0000313" key="4">
    <source>
        <dbReference type="EMBL" id="ROZ64362.1"/>
    </source>
</evidence>
<dbReference type="Pfam" id="PF05239">
    <property type="entry name" value="PRC"/>
    <property type="match status" value="1"/>
</dbReference>
<feature type="compositionally biased region" description="Low complexity" evidence="1">
    <location>
        <begin position="124"/>
        <end position="135"/>
    </location>
</feature>
<feature type="domain" description="DUF2382" evidence="3">
    <location>
        <begin position="212"/>
        <end position="318"/>
    </location>
</feature>
<evidence type="ECO:0000259" key="2">
    <source>
        <dbReference type="Pfam" id="PF05239"/>
    </source>
</evidence>
<dbReference type="EMBL" id="RKMF01000003">
    <property type="protein sequence ID" value="ROZ64362.1"/>
    <property type="molecule type" value="Genomic_DNA"/>
</dbReference>
<organism evidence="4 5">
    <name type="scientific">Kocuria soli</name>
    <dbReference type="NCBI Taxonomy" id="2485125"/>
    <lineage>
        <taxon>Bacteria</taxon>
        <taxon>Bacillati</taxon>
        <taxon>Actinomycetota</taxon>
        <taxon>Actinomycetes</taxon>
        <taxon>Micrococcales</taxon>
        <taxon>Micrococcaceae</taxon>
        <taxon>Kocuria</taxon>
    </lineage>
</organism>
<name>A0A3N3ZTX0_9MICC</name>
<dbReference type="NCBIfam" id="TIGR02271">
    <property type="entry name" value="YsnF/AvaK domain"/>
    <property type="match status" value="1"/>
</dbReference>
<sequence length="341" mass="37120">MATFNIEELENGTVYDQDGSKVGKVAQLYLDDASGEPNWVTVNTGLFGSNETFVPLDRARVNNGEIHVPYTKDFIKDAPNLDADAHIDERQEDDLYRYYGMGGGSGDRDDLLDRDNDRNDGRGRNAAAAGTAGAAGAAGGIAGSRQDRDVEDDRARLGHDTGVGGTGQYPDERGDHTREGNRGQYGLDADSRANAEGDVRGDRDGSGESVVRHEEELNVGTERVQTGRARLRKRVVTEQETVTVPVEREEVEVVREPISGGEARGGTLSEEDVEVTLSEERPVVDKNVVAKERVGLDKNVVQDQERIQAEVGREEVEVVEGDEGRDGRDDDGRGLGGRNRR</sequence>
<feature type="compositionally biased region" description="Basic and acidic residues" evidence="1">
    <location>
        <begin position="189"/>
        <end position="213"/>
    </location>
</feature>
<feature type="region of interest" description="Disordered" evidence="1">
    <location>
        <begin position="311"/>
        <end position="341"/>
    </location>
</feature>
<gene>
    <name evidence="4" type="ORF">EDL96_03680</name>
</gene>
<dbReference type="GO" id="GO:0019684">
    <property type="term" value="P:photosynthesis, light reaction"/>
    <property type="evidence" value="ECO:0007669"/>
    <property type="project" value="InterPro"/>
</dbReference>
<dbReference type="InterPro" id="IPR019060">
    <property type="entry name" value="DUF2382"/>
</dbReference>
<dbReference type="Gene3D" id="3.90.50.10">
    <property type="entry name" value="Photosynthetic Reaction Center, subunit H, domain 2"/>
    <property type="match status" value="1"/>
</dbReference>
<feature type="region of interest" description="Disordered" evidence="1">
    <location>
        <begin position="106"/>
        <end position="213"/>
    </location>
</feature>
<reference evidence="4 5" key="1">
    <citation type="submission" date="2018-10" db="EMBL/GenBank/DDBJ databases">
        <title>Kocuria sp. M5W7-7, whole genome shotgun sequence.</title>
        <authorList>
            <person name="Tuo L."/>
        </authorList>
    </citation>
    <scope>NUCLEOTIDE SEQUENCE [LARGE SCALE GENOMIC DNA]</scope>
    <source>
        <strain evidence="4 5">M5W7-7</strain>
    </source>
</reference>